<keyword evidence="1" id="KW-0812">Transmembrane</keyword>
<evidence type="ECO:0000256" key="1">
    <source>
        <dbReference type="SAM" id="Phobius"/>
    </source>
</evidence>
<dbReference type="EMBL" id="CP028341">
    <property type="protein sequence ID" value="AVT45970.1"/>
    <property type="molecule type" value="Genomic_DNA"/>
</dbReference>
<protein>
    <recommendedName>
        <fullName evidence="2">SpaA-like prealbumin fold domain-containing protein</fullName>
    </recommendedName>
</protein>
<dbReference type="AlphaFoldDB" id="A0A2R4G551"/>
<feature type="transmembrane region" description="Helical" evidence="1">
    <location>
        <begin position="431"/>
        <end position="452"/>
    </location>
</feature>
<gene>
    <name evidence="3" type="ORF">C8077_08840</name>
</gene>
<organism evidence="3 4">
    <name type="scientific">Bifidobacterium adolescentis</name>
    <dbReference type="NCBI Taxonomy" id="1680"/>
    <lineage>
        <taxon>Bacteria</taxon>
        <taxon>Bacillati</taxon>
        <taxon>Actinomycetota</taxon>
        <taxon>Actinomycetes</taxon>
        <taxon>Bifidobacteriales</taxon>
        <taxon>Bifidobacteriaceae</taxon>
        <taxon>Bifidobacterium</taxon>
    </lineage>
</organism>
<sequence>MASVTITVKDDSTVNVYFKKSTVNWGDGNYYLHYQPKTGTSWPAVKMTDAGDCNDYVVASIPKVNVAANHGYYFRNSADPQNGGWYNSNGQNATGDPFTFWDGTYTDMYVNTNSDKQRGKPQSCKVTSSAAKVKAHVSAAMLKSNKTDVIAVNDAEGSGTSAAPIVHSRGDALGKCDMNTEPGKFRVVDLADGAYTLTETVAPNGYTAGGSYTVTIANGTATITDASGKAIAGNKIPNARNTGAILWNKVSSDSNNGKKLSGSEWKLTKTKNFGWNDNDKDKAEYTDIASADQKLITIADCVPAENKTAAETTCSAPAGAAEGQPYDVDPAAGQFKLEGLDWGTYTLVETKAPDGYDVDSTVRTFTFGPTADADGTGTWKSNSVESKTGDTTGAFTTSDVEYDSSVFTFSVNGIKNKPGVILPGTGGVGDYWIYAAALVAALIGVVAAGMALKVRRRQ</sequence>
<dbReference type="Pfam" id="PF17802">
    <property type="entry name" value="SpaA"/>
    <property type="match status" value="2"/>
</dbReference>
<evidence type="ECO:0000313" key="4">
    <source>
        <dbReference type="Proteomes" id="UP000241454"/>
    </source>
</evidence>
<dbReference type="Proteomes" id="UP000241454">
    <property type="component" value="Chromosome"/>
</dbReference>
<dbReference type="InterPro" id="IPR013783">
    <property type="entry name" value="Ig-like_fold"/>
</dbReference>
<feature type="domain" description="SpaA-like prealbumin fold" evidence="2">
    <location>
        <begin position="180"/>
        <end position="224"/>
    </location>
</feature>
<proteinExistence type="predicted"/>
<feature type="domain" description="SpaA-like prealbumin fold" evidence="2">
    <location>
        <begin position="247"/>
        <end position="367"/>
    </location>
</feature>
<accession>A0A2R4G551</accession>
<name>A0A2R4G551_BIFAD</name>
<dbReference type="GO" id="GO:0005975">
    <property type="term" value="P:carbohydrate metabolic process"/>
    <property type="evidence" value="ECO:0007669"/>
    <property type="project" value="UniProtKB-ARBA"/>
</dbReference>
<evidence type="ECO:0000259" key="2">
    <source>
        <dbReference type="Pfam" id="PF17802"/>
    </source>
</evidence>
<dbReference type="Gene3D" id="2.60.40.10">
    <property type="entry name" value="Immunoglobulins"/>
    <property type="match status" value="2"/>
</dbReference>
<keyword evidence="1" id="KW-1133">Transmembrane helix</keyword>
<evidence type="ECO:0000313" key="3">
    <source>
        <dbReference type="EMBL" id="AVT45970.1"/>
    </source>
</evidence>
<dbReference type="RefSeq" id="WP_107646544.1">
    <property type="nucleotide sequence ID" value="NZ_CP028341.1"/>
</dbReference>
<reference evidence="3 4" key="1">
    <citation type="submission" date="2018-03" db="EMBL/GenBank/DDBJ databases">
        <authorList>
            <person name="Keele B.F."/>
        </authorList>
    </citation>
    <scope>NUCLEOTIDE SEQUENCE [LARGE SCALE GENOMIC DNA]</scope>
    <source>
        <strain evidence="3 4">1-11</strain>
    </source>
</reference>
<keyword evidence="1" id="KW-0472">Membrane</keyword>
<dbReference type="InterPro" id="IPR041033">
    <property type="entry name" value="SpaA_PFL_dom_1"/>
</dbReference>